<protein>
    <submittedName>
        <fullName evidence="2">Class I SAM-dependent methyltransferase</fullName>
    </submittedName>
</protein>
<dbReference type="GO" id="GO:0032259">
    <property type="term" value="P:methylation"/>
    <property type="evidence" value="ECO:0007669"/>
    <property type="project" value="UniProtKB-KW"/>
</dbReference>
<dbReference type="SUPFAM" id="SSF53335">
    <property type="entry name" value="S-adenosyl-L-methionine-dependent methyltransferases"/>
    <property type="match status" value="1"/>
</dbReference>
<organism evidence="2 3">
    <name type="scientific">Nocardiopsis coralli</name>
    <dbReference type="NCBI Taxonomy" id="2772213"/>
    <lineage>
        <taxon>Bacteria</taxon>
        <taxon>Bacillati</taxon>
        <taxon>Actinomycetota</taxon>
        <taxon>Actinomycetes</taxon>
        <taxon>Streptosporangiales</taxon>
        <taxon>Nocardiopsidaceae</taxon>
        <taxon>Nocardiopsis</taxon>
    </lineage>
</organism>
<comment type="caution">
    <text evidence="2">The sequence shown here is derived from an EMBL/GenBank/DDBJ whole genome shotgun (WGS) entry which is preliminary data.</text>
</comment>
<evidence type="ECO:0000313" key="2">
    <source>
        <dbReference type="EMBL" id="MBE2997232.1"/>
    </source>
</evidence>
<dbReference type="PANTHER" id="PTHR43591">
    <property type="entry name" value="METHYLTRANSFERASE"/>
    <property type="match status" value="1"/>
</dbReference>
<gene>
    <name evidence="2" type="ORF">IDM40_00735</name>
</gene>
<keyword evidence="2" id="KW-0808">Transferase</keyword>
<dbReference type="Pfam" id="PF08241">
    <property type="entry name" value="Methyltransf_11"/>
    <property type="match status" value="1"/>
</dbReference>
<sequence length="247" mass="26880">MYEDLADDFDQAVPFYASFGRAMVNAIDPRSDSALLDLAAGRGAVSRPALERGCSVTAVDAAPSMVAHLRRDLPEVRAHVMDVHELAFGDASFDVVTAGFALDLLDSPITVLREAHRVLRAGGLVAFTLPGGSHDSGDLSFCNRLYAKYSGYLPAFEQPLVHTLDAASDLRSAGFTEVSVEEITVEVKIPDSESAWAFLTKNGTGELILSLPPAQRDEFRKKVDDAFARLDRTAVLKRTVRLWSGRR</sequence>
<evidence type="ECO:0000259" key="1">
    <source>
        <dbReference type="Pfam" id="PF08241"/>
    </source>
</evidence>
<accession>A0ABR9P073</accession>
<dbReference type="CDD" id="cd02440">
    <property type="entry name" value="AdoMet_MTases"/>
    <property type="match status" value="1"/>
</dbReference>
<dbReference type="InterPro" id="IPR013216">
    <property type="entry name" value="Methyltransf_11"/>
</dbReference>
<dbReference type="Proteomes" id="UP000806528">
    <property type="component" value="Unassembled WGS sequence"/>
</dbReference>
<feature type="domain" description="Methyltransferase type 11" evidence="1">
    <location>
        <begin position="36"/>
        <end position="127"/>
    </location>
</feature>
<dbReference type="RefSeq" id="WP_193119893.1">
    <property type="nucleotide sequence ID" value="NZ_JADBGI010000001.1"/>
</dbReference>
<dbReference type="Gene3D" id="3.40.50.150">
    <property type="entry name" value="Vaccinia Virus protein VP39"/>
    <property type="match status" value="1"/>
</dbReference>
<dbReference type="InterPro" id="IPR029063">
    <property type="entry name" value="SAM-dependent_MTases_sf"/>
</dbReference>
<dbReference type="GO" id="GO:0008168">
    <property type="term" value="F:methyltransferase activity"/>
    <property type="evidence" value="ECO:0007669"/>
    <property type="project" value="UniProtKB-KW"/>
</dbReference>
<dbReference type="EMBL" id="JADBGI010000001">
    <property type="protein sequence ID" value="MBE2997232.1"/>
    <property type="molecule type" value="Genomic_DNA"/>
</dbReference>
<keyword evidence="3" id="KW-1185">Reference proteome</keyword>
<proteinExistence type="predicted"/>
<reference evidence="2 3" key="1">
    <citation type="submission" date="2020-09" db="EMBL/GenBank/DDBJ databases">
        <title>Diversity and distribution of actinomycetes associated with coral in the coast of Hainan.</title>
        <authorList>
            <person name="Li F."/>
        </authorList>
    </citation>
    <scope>NUCLEOTIDE SEQUENCE [LARGE SCALE GENOMIC DNA]</scope>
    <source>
        <strain evidence="2 3">HNM0947</strain>
    </source>
</reference>
<name>A0ABR9P073_9ACTN</name>
<evidence type="ECO:0000313" key="3">
    <source>
        <dbReference type="Proteomes" id="UP000806528"/>
    </source>
</evidence>
<keyword evidence="2" id="KW-0489">Methyltransferase</keyword>